<dbReference type="CDD" id="cd02205">
    <property type="entry name" value="CBS_pair_SF"/>
    <property type="match status" value="1"/>
</dbReference>
<keyword evidence="1 2" id="KW-0129">CBS domain</keyword>
<dbReference type="InterPro" id="IPR046342">
    <property type="entry name" value="CBS_dom_sf"/>
</dbReference>
<dbReference type="InterPro" id="IPR051257">
    <property type="entry name" value="Diverse_CBS-Domain"/>
</dbReference>
<evidence type="ECO:0000256" key="2">
    <source>
        <dbReference type="PROSITE-ProRule" id="PRU00703"/>
    </source>
</evidence>
<dbReference type="PANTHER" id="PTHR43080">
    <property type="entry name" value="CBS DOMAIN-CONTAINING PROTEIN CBSX3, MITOCHONDRIAL"/>
    <property type="match status" value="1"/>
</dbReference>
<dbReference type="OrthoDB" id="9811720at2"/>
<gene>
    <name evidence="4" type="ORF">EMQ25_17265</name>
</gene>
<dbReference type="AlphaFoldDB" id="A0A433X2L9"/>
<dbReference type="PROSITE" id="PS51371">
    <property type="entry name" value="CBS"/>
    <property type="match status" value="1"/>
</dbReference>
<proteinExistence type="predicted"/>
<dbReference type="EMBL" id="RZNJ01000008">
    <property type="protein sequence ID" value="RUT28334.1"/>
    <property type="molecule type" value="Genomic_DNA"/>
</dbReference>
<dbReference type="Proteomes" id="UP000281547">
    <property type="component" value="Unassembled WGS sequence"/>
</dbReference>
<dbReference type="RefSeq" id="WP_127189859.1">
    <property type="nucleotide sequence ID" value="NZ_RZNJ01000008.1"/>
</dbReference>
<accession>A0A433X2L9</accession>
<organism evidence="4 5">
    <name type="scientific">Arsenicitalea aurantiaca</name>
    <dbReference type="NCBI Taxonomy" id="1783274"/>
    <lineage>
        <taxon>Bacteria</taxon>
        <taxon>Pseudomonadati</taxon>
        <taxon>Pseudomonadota</taxon>
        <taxon>Alphaproteobacteria</taxon>
        <taxon>Hyphomicrobiales</taxon>
        <taxon>Devosiaceae</taxon>
        <taxon>Arsenicitalea</taxon>
    </lineage>
</organism>
<sequence length="146" mass="16004">MNVDILLPAAREKLRAISDRAPLIEAAGLLKSGFDLVAVCGNEQNLVGVVSKTDVVERISQCQGSSCTCAVATVMTLQVLTCTRFDTLSGLWEQMKSRRIKNVPVLDEARRPVGIITARDVLQTLLTEAASEENMLRDYVMGFGYR</sequence>
<dbReference type="SMART" id="SM00116">
    <property type="entry name" value="CBS"/>
    <property type="match status" value="2"/>
</dbReference>
<evidence type="ECO:0000313" key="5">
    <source>
        <dbReference type="Proteomes" id="UP000281547"/>
    </source>
</evidence>
<dbReference type="SUPFAM" id="SSF54631">
    <property type="entry name" value="CBS-domain pair"/>
    <property type="match status" value="1"/>
</dbReference>
<reference evidence="4 5" key="1">
    <citation type="journal article" date="2016" name="Int. J. Syst. Evol. Microbiol.">
        <title>Arsenicitalea aurantiaca gen. nov., sp. nov., a new member of the family Hyphomicrobiaceae, isolated from high-arsenic sediment.</title>
        <authorList>
            <person name="Mu Y."/>
            <person name="Zhou L."/>
            <person name="Zeng X.C."/>
            <person name="Liu L."/>
            <person name="Pan Y."/>
            <person name="Chen X."/>
            <person name="Wang J."/>
            <person name="Li S."/>
            <person name="Li W.J."/>
            <person name="Wang Y."/>
        </authorList>
    </citation>
    <scope>NUCLEOTIDE SEQUENCE [LARGE SCALE GENOMIC DNA]</scope>
    <source>
        <strain evidence="4 5">42-50</strain>
    </source>
</reference>
<evidence type="ECO:0000259" key="3">
    <source>
        <dbReference type="PROSITE" id="PS51371"/>
    </source>
</evidence>
<dbReference type="Pfam" id="PF00571">
    <property type="entry name" value="CBS"/>
    <property type="match status" value="2"/>
</dbReference>
<evidence type="ECO:0000256" key="1">
    <source>
        <dbReference type="ARBA" id="ARBA00023122"/>
    </source>
</evidence>
<dbReference type="InterPro" id="IPR000644">
    <property type="entry name" value="CBS_dom"/>
</dbReference>
<dbReference type="Gene3D" id="3.10.580.10">
    <property type="entry name" value="CBS-domain"/>
    <property type="match status" value="1"/>
</dbReference>
<feature type="domain" description="CBS" evidence="3">
    <location>
        <begin position="75"/>
        <end position="131"/>
    </location>
</feature>
<comment type="caution">
    <text evidence="4">The sequence shown here is derived from an EMBL/GenBank/DDBJ whole genome shotgun (WGS) entry which is preliminary data.</text>
</comment>
<name>A0A433X2L9_9HYPH</name>
<keyword evidence="5" id="KW-1185">Reference proteome</keyword>
<dbReference type="PANTHER" id="PTHR43080:SF2">
    <property type="entry name" value="CBS DOMAIN-CONTAINING PROTEIN"/>
    <property type="match status" value="1"/>
</dbReference>
<protein>
    <submittedName>
        <fullName evidence="4">CBS domain-containing protein</fullName>
    </submittedName>
</protein>
<evidence type="ECO:0000313" key="4">
    <source>
        <dbReference type="EMBL" id="RUT28334.1"/>
    </source>
</evidence>